<name>A0AAW2AHQ6_CULAL</name>
<keyword evidence="2" id="KW-1185">Reference proteome</keyword>
<dbReference type="EMBL" id="JAWDJR010000007">
    <property type="protein sequence ID" value="KAK9972573.1"/>
    <property type="molecule type" value="Genomic_DNA"/>
</dbReference>
<gene>
    <name evidence="1" type="ORF">ABG768_025868</name>
</gene>
<comment type="caution">
    <text evidence="1">The sequence shown here is derived from an EMBL/GenBank/DDBJ whole genome shotgun (WGS) entry which is preliminary data.</text>
</comment>
<protein>
    <submittedName>
        <fullName evidence="1">Uncharacterized protein</fullName>
    </submittedName>
</protein>
<organism evidence="1 2">
    <name type="scientific">Culter alburnus</name>
    <name type="common">Topmouth culter</name>
    <dbReference type="NCBI Taxonomy" id="194366"/>
    <lineage>
        <taxon>Eukaryota</taxon>
        <taxon>Metazoa</taxon>
        <taxon>Chordata</taxon>
        <taxon>Craniata</taxon>
        <taxon>Vertebrata</taxon>
        <taxon>Euteleostomi</taxon>
        <taxon>Actinopterygii</taxon>
        <taxon>Neopterygii</taxon>
        <taxon>Teleostei</taxon>
        <taxon>Ostariophysi</taxon>
        <taxon>Cypriniformes</taxon>
        <taxon>Xenocyprididae</taxon>
        <taxon>Xenocypridinae</taxon>
        <taxon>Culter</taxon>
    </lineage>
</organism>
<reference evidence="1 2" key="1">
    <citation type="submission" date="2024-05" db="EMBL/GenBank/DDBJ databases">
        <title>A high-quality chromosomal-level genome assembly of Topmouth culter (Culter alburnus).</title>
        <authorList>
            <person name="Zhao H."/>
        </authorList>
    </citation>
    <scope>NUCLEOTIDE SEQUENCE [LARGE SCALE GENOMIC DNA]</scope>
    <source>
        <strain evidence="1">CATC2023</strain>
        <tissue evidence="1">Muscle</tissue>
    </source>
</reference>
<evidence type="ECO:0000313" key="2">
    <source>
        <dbReference type="Proteomes" id="UP001479290"/>
    </source>
</evidence>
<accession>A0AAW2AHQ6</accession>
<dbReference type="AlphaFoldDB" id="A0AAW2AHQ6"/>
<evidence type="ECO:0000313" key="1">
    <source>
        <dbReference type="EMBL" id="KAK9972573.1"/>
    </source>
</evidence>
<sequence length="103" mass="11329">MSVFRTEETAGRASLVVSAHCRLRSPTLPECSPCRVYPMIKGIISRSEAHGTQCKCLERLTTKESKSSHSLATSLTARISQNVSPYQKCILPDPIPPNCDLQL</sequence>
<dbReference type="Proteomes" id="UP001479290">
    <property type="component" value="Unassembled WGS sequence"/>
</dbReference>
<proteinExistence type="predicted"/>